<evidence type="ECO:0000313" key="1">
    <source>
        <dbReference type="EMBL" id="VVA99586.1"/>
    </source>
</evidence>
<reference evidence="1" key="1">
    <citation type="submission" date="2019-07" db="EMBL/GenBank/DDBJ databases">
        <authorList>
            <person name="Dittberner H."/>
        </authorList>
    </citation>
    <scope>NUCLEOTIDE SEQUENCE [LARGE SCALE GENOMIC DNA]</scope>
</reference>
<accession>A0A565BFF8</accession>
<dbReference type="AlphaFoldDB" id="A0A565BFF8"/>
<comment type="caution">
    <text evidence="1">The sequence shown here is derived from an EMBL/GenBank/DDBJ whole genome shotgun (WGS) entry which is preliminary data.</text>
</comment>
<keyword evidence="2" id="KW-1185">Reference proteome</keyword>
<protein>
    <submittedName>
        <fullName evidence="1">Uncharacterized protein</fullName>
    </submittedName>
</protein>
<sequence length="93" mass="10628">MKIRLDCLEFGLRSMNCYFDGFGLYEDVSYKSLQELLKEDGRSGSSINGMLITKLGQESLSFLFMSSLLTTSSHSLGPVLDIIYQFNKFKYFL</sequence>
<dbReference type="EMBL" id="CABITT030000003">
    <property type="protein sequence ID" value="VVA99586.1"/>
    <property type="molecule type" value="Genomic_DNA"/>
</dbReference>
<organism evidence="1 2">
    <name type="scientific">Arabis nemorensis</name>
    <dbReference type="NCBI Taxonomy" id="586526"/>
    <lineage>
        <taxon>Eukaryota</taxon>
        <taxon>Viridiplantae</taxon>
        <taxon>Streptophyta</taxon>
        <taxon>Embryophyta</taxon>
        <taxon>Tracheophyta</taxon>
        <taxon>Spermatophyta</taxon>
        <taxon>Magnoliopsida</taxon>
        <taxon>eudicotyledons</taxon>
        <taxon>Gunneridae</taxon>
        <taxon>Pentapetalae</taxon>
        <taxon>rosids</taxon>
        <taxon>malvids</taxon>
        <taxon>Brassicales</taxon>
        <taxon>Brassicaceae</taxon>
        <taxon>Arabideae</taxon>
        <taxon>Arabis</taxon>
    </lineage>
</organism>
<gene>
    <name evidence="1" type="ORF">ANE_LOCUS10031</name>
</gene>
<evidence type="ECO:0000313" key="2">
    <source>
        <dbReference type="Proteomes" id="UP000489600"/>
    </source>
</evidence>
<name>A0A565BFF8_9BRAS</name>
<dbReference type="Proteomes" id="UP000489600">
    <property type="component" value="Unassembled WGS sequence"/>
</dbReference>
<proteinExistence type="predicted"/>